<organism evidence="1 2">
    <name type="scientific">Pleurotus cornucopiae</name>
    <name type="common">Cornucopia mushroom</name>
    <dbReference type="NCBI Taxonomy" id="5321"/>
    <lineage>
        <taxon>Eukaryota</taxon>
        <taxon>Fungi</taxon>
        <taxon>Dikarya</taxon>
        <taxon>Basidiomycota</taxon>
        <taxon>Agaricomycotina</taxon>
        <taxon>Agaricomycetes</taxon>
        <taxon>Agaricomycetidae</taxon>
        <taxon>Agaricales</taxon>
        <taxon>Pleurotineae</taxon>
        <taxon>Pleurotaceae</taxon>
        <taxon>Pleurotus</taxon>
    </lineage>
</organism>
<dbReference type="Proteomes" id="UP000824881">
    <property type="component" value="Unassembled WGS sequence"/>
</dbReference>
<keyword evidence="2" id="KW-1185">Reference proteome</keyword>
<proteinExistence type="predicted"/>
<name>A0ACB7IP57_PLECO</name>
<dbReference type="EMBL" id="WQMT02000008">
    <property type="protein sequence ID" value="KAG9220017.1"/>
    <property type="molecule type" value="Genomic_DNA"/>
</dbReference>
<evidence type="ECO:0000313" key="2">
    <source>
        <dbReference type="Proteomes" id="UP000824881"/>
    </source>
</evidence>
<reference evidence="1 2" key="1">
    <citation type="journal article" date="2021" name="Appl. Environ. Microbiol.">
        <title>Genetic linkage and physical mapping for an oyster mushroom Pleurotus cornucopiae and QTL analysis for the trait cap color.</title>
        <authorList>
            <person name="Zhang Y."/>
            <person name="Gao W."/>
            <person name="Sonnenberg A."/>
            <person name="Chen Q."/>
            <person name="Zhang J."/>
            <person name="Huang C."/>
        </authorList>
    </citation>
    <scope>NUCLEOTIDE SEQUENCE [LARGE SCALE GENOMIC DNA]</scope>
    <source>
        <strain evidence="1">CCMSSC00406</strain>
    </source>
</reference>
<comment type="caution">
    <text evidence="1">The sequence shown here is derived from an EMBL/GenBank/DDBJ whole genome shotgun (WGS) entry which is preliminary data.</text>
</comment>
<evidence type="ECO:0000313" key="1">
    <source>
        <dbReference type="EMBL" id="KAG9220017.1"/>
    </source>
</evidence>
<sequence length="118" mass="13761">MLESQWLARWPVNPDDHQSVTYTPEQEILMVSLLPEYIVTEPRSEERKQWRARLEEEWIARWPLTSEHKRMFSTWFRNHAESLGYGKAAAHSHRRPANGDDEMGEARAGEASGSVIKD</sequence>
<accession>A0ACB7IP57</accession>
<protein>
    <submittedName>
        <fullName evidence="1">Uncharacterized protein</fullName>
    </submittedName>
</protein>
<gene>
    <name evidence="1" type="ORF">CCMSSC00406_0006930</name>
</gene>